<organism evidence="2 3">
    <name type="scientific">Klebsiella huaxiensis</name>
    <dbReference type="NCBI Taxonomy" id="2153354"/>
    <lineage>
        <taxon>Bacteria</taxon>
        <taxon>Pseudomonadati</taxon>
        <taxon>Pseudomonadota</taxon>
        <taxon>Gammaproteobacteria</taxon>
        <taxon>Enterobacterales</taxon>
        <taxon>Enterobacteriaceae</taxon>
        <taxon>Klebsiella/Raoultella group</taxon>
        <taxon>Klebsiella</taxon>
    </lineage>
</organism>
<dbReference type="GO" id="GO:0009289">
    <property type="term" value="C:pilus"/>
    <property type="evidence" value="ECO:0007669"/>
    <property type="project" value="InterPro"/>
</dbReference>
<evidence type="ECO:0000313" key="3">
    <source>
        <dbReference type="Proteomes" id="UP000317374"/>
    </source>
</evidence>
<evidence type="ECO:0000313" key="2">
    <source>
        <dbReference type="EMBL" id="VUS23467.1"/>
    </source>
</evidence>
<proteinExistence type="predicted"/>
<dbReference type="InterPro" id="IPR036937">
    <property type="entry name" value="Adhesion_dom_fimbrial_sf"/>
</dbReference>
<reference evidence="2 3" key="1">
    <citation type="submission" date="2019-07" db="EMBL/GenBank/DDBJ databases">
        <authorList>
            <person name="Brisse S."/>
            <person name="Rodrigues C."/>
            <person name="Thorpe H."/>
        </authorList>
    </citation>
    <scope>NUCLEOTIDE SEQUENCE [LARGE SCALE GENOMIC DNA]</scope>
    <source>
        <strain evidence="2">SB6422</strain>
    </source>
</reference>
<dbReference type="OrthoDB" id="9873828at2"/>
<name>A0A564GV87_9ENTR</name>
<dbReference type="GO" id="GO:0007155">
    <property type="term" value="P:cell adhesion"/>
    <property type="evidence" value="ECO:0007669"/>
    <property type="project" value="InterPro"/>
</dbReference>
<dbReference type="RefSeq" id="WP_142512164.1">
    <property type="nucleotide sequence ID" value="NZ_CABGGW010000001.1"/>
</dbReference>
<sequence length="194" mass="21553">MLSIVRITMMVFTLFSITAWAADGSINVEGNIINSTCKVEGVVIDPDDGGSGVPSRDIDFEFSSHVFIDGDQQTTNQTGDVRFFIRLAHCQATAEIQNVRPRFITSGTLDSGGRLINMDKNGPQNFSMYIYSNQDVGYPADMIGFNQSTGKSYTLPASPEKIDMYYIFRVWKTDGQPTKLGPILGIISYEIEYF</sequence>
<feature type="chain" id="PRO_5021880402" evidence="1">
    <location>
        <begin position="22"/>
        <end position="194"/>
    </location>
</feature>
<accession>A0A564GV87</accession>
<keyword evidence="1" id="KW-0732">Signal</keyword>
<gene>
    <name evidence="2" type="ORF">SB6422_00461</name>
</gene>
<dbReference type="EMBL" id="CABGGW010000001">
    <property type="protein sequence ID" value="VUS23467.1"/>
    <property type="molecule type" value="Genomic_DNA"/>
</dbReference>
<dbReference type="Gene3D" id="2.60.40.1090">
    <property type="entry name" value="Fimbrial-type adhesion domain"/>
    <property type="match status" value="1"/>
</dbReference>
<protein>
    <submittedName>
        <fullName evidence="2">Uncharacterized protein</fullName>
    </submittedName>
</protein>
<feature type="signal peptide" evidence="1">
    <location>
        <begin position="1"/>
        <end position="21"/>
    </location>
</feature>
<evidence type="ECO:0000256" key="1">
    <source>
        <dbReference type="SAM" id="SignalP"/>
    </source>
</evidence>
<dbReference type="AlphaFoldDB" id="A0A564GV87"/>
<dbReference type="Proteomes" id="UP000317374">
    <property type="component" value="Unassembled WGS sequence"/>
</dbReference>
<dbReference type="SUPFAM" id="SSF49401">
    <property type="entry name" value="Bacterial adhesins"/>
    <property type="match status" value="1"/>
</dbReference>
<dbReference type="InterPro" id="IPR008966">
    <property type="entry name" value="Adhesion_dom_sf"/>
</dbReference>